<reference evidence="2" key="1">
    <citation type="journal article" date="2019" name="Int. J. Syst. Evol. Microbiol.">
        <title>The Global Catalogue of Microorganisms (GCM) 10K type strain sequencing project: providing services to taxonomists for standard genome sequencing and annotation.</title>
        <authorList>
            <consortium name="The Broad Institute Genomics Platform"/>
            <consortium name="The Broad Institute Genome Sequencing Center for Infectious Disease"/>
            <person name="Wu L."/>
            <person name="Ma J."/>
        </authorList>
    </citation>
    <scope>NUCLEOTIDE SEQUENCE [LARGE SCALE GENOMIC DNA]</scope>
    <source>
        <strain evidence="2">CGMCC 4.7132</strain>
    </source>
</reference>
<dbReference type="RefSeq" id="WP_380847018.1">
    <property type="nucleotide sequence ID" value="NZ_JBHSFP010000028.1"/>
</dbReference>
<dbReference type="Proteomes" id="UP001596004">
    <property type="component" value="Unassembled WGS sequence"/>
</dbReference>
<accession>A0ABV9CQP1</accession>
<gene>
    <name evidence="1" type="ORF">ACFO60_30395</name>
</gene>
<proteinExistence type="predicted"/>
<evidence type="ECO:0000313" key="1">
    <source>
        <dbReference type="EMBL" id="MFC4535093.1"/>
    </source>
</evidence>
<protein>
    <submittedName>
        <fullName evidence="1">Uncharacterized protein</fullName>
    </submittedName>
</protein>
<sequence>MADDQITTIGKCHVCKRAFGFTPATVMTVMMDPGTGLPLGMTVAGTFREPTPEAVARSVEEHICPACVDRAKELHKSMNAAPVQFDTWPRSTP</sequence>
<dbReference type="EMBL" id="JBHSFP010000028">
    <property type="protein sequence ID" value="MFC4535093.1"/>
    <property type="molecule type" value="Genomic_DNA"/>
</dbReference>
<organism evidence="1 2">
    <name type="scientific">Sphaerisporangium dianthi</name>
    <dbReference type="NCBI Taxonomy" id="1436120"/>
    <lineage>
        <taxon>Bacteria</taxon>
        <taxon>Bacillati</taxon>
        <taxon>Actinomycetota</taxon>
        <taxon>Actinomycetes</taxon>
        <taxon>Streptosporangiales</taxon>
        <taxon>Streptosporangiaceae</taxon>
        <taxon>Sphaerisporangium</taxon>
    </lineage>
</organism>
<evidence type="ECO:0000313" key="2">
    <source>
        <dbReference type="Proteomes" id="UP001596004"/>
    </source>
</evidence>
<keyword evidence="2" id="KW-1185">Reference proteome</keyword>
<name>A0ABV9CQP1_9ACTN</name>
<comment type="caution">
    <text evidence="1">The sequence shown here is derived from an EMBL/GenBank/DDBJ whole genome shotgun (WGS) entry which is preliminary data.</text>
</comment>